<accession>A0A0A9A8J9</accession>
<name>A0A0A9A8J9_ARUDO</name>
<sequence>MTRIHNFVQTDKTAIEKAMTKNRRNRTVFENCYSTKFDKPNSFLSEAEQFYQKL</sequence>
<reference evidence="1" key="2">
    <citation type="journal article" date="2015" name="Data Brief">
        <title>Shoot transcriptome of the giant reed, Arundo donax.</title>
        <authorList>
            <person name="Barrero R.A."/>
            <person name="Guerrero F.D."/>
            <person name="Moolhuijzen P."/>
            <person name="Goolsby J.A."/>
            <person name="Tidwell J."/>
            <person name="Bellgard S.E."/>
            <person name="Bellgard M.I."/>
        </authorList>
    </citation>
    <scope>NUCLEOTIDE SEQUENCE</scope>
    <source>
        <tissue evidence="1">Shoot tissue taken approximately 20 cm above the soil surface</tissue>
    </source>
</reference>
<organism evidence="1">
    <name type="scientific">Arundo donax</name>
    <name type="common">Giant reed</name>
    <name type="synonym">Donax arundinaceus</name>
    <dbReference type="NCBI Taxonomy" id="35708"/>
    <lineage>
        <taxon>Eukaryota</taxon>
        <taxon>Viridiplantae</taxon>
        <taxon>Streptophyta</taxon>
        <taxon>Embryophyta</taxon>
        <taxon>Tracheophyta</taxon>
        <taxon>Spermatophyta</taxon>
        <taxon>Magnoliopsida</taxon>
        <taxon>Liliopsida</taxon>
        <taxon>Poales</taxon>
        <taxon>Poaceae</taxon>
        <taxon>PACMAD clade</taxon>
        <taxon>Arundinoideae</taxon>
        <taxon>Arundineae</taxon>
        <taxon>Arundo</taxon>
    </lineage>
</organism>
<proteinExistence type="predicted"/>
<evidence type="ECO:0000313" key="1">
    <source>
        <dbReference type="EMBL" id="JAD45320.1"/>
    </source>
</evidence>
<reference evidence="1" key="1">
    <citation type="submission" date="2014-09" db="EMBL/GenBank/DDBJ databases">
        <authorList>
            <person name="Magalhaes I.L.F."/>
            <person name="Oliveira U."/>
            <person name="Santos F.R."/>
            <person name="Vidigal T.H.D.A."/>
            <person name="Brescovit A.D."/>
            <person name="Santos A.J."/>
        </authorList>
    </citation>
    <scope>NUCLEOTIDE SEQUENCE</scope>
    <source>
        <tissue evidence="1">Shoot tissue taken approximately 20 cm above the soil surface</tissue>
    </source>
</reference>
<protein>
    <submittedName>
        <fullName evidence="1">Uncharacterized protein</fullName>
    </submittedName>
</protein>
<dbReference type="AlphaFoldDB" id="A0A0A9A8J9"/>
<dbReference type="EMBL" id="GBRH01252575">
    <property type="protein sequence ID" value="JAD45320.1"/>
    <property type="molecule type" value="Transcribed_RNA"/>
</dbReference>